<dbReference type="AlphaFoldDB" id="A0A8X6P0B0"/>
<name>A0A8X6P0B0_NEPPI</name>
<gene>
    <name evidence="1" type="ORF">NPIL_20401</name>
</gene>
<protein>
    <submittedName>
        <fullName evidence="1">Uncharacterized protein</fullName>
    </submittedName>
</protein>
<reference evidence="1" key="1">
    <citation type="submission" date="2020-08" db="EMBL/GenBank/DDBJ databases">
        <title>Multicomponent nature underlies the extraordinary mechanical properties of spider dragline silk.</title>
        <authorList>
            <person name="Kono N."/>
            <person name="Nakamura H."/>
            <person name="Mori M."/>
            <person name="Yoshida Y."/>
            <person name="Ohtoshi R."/>
            <person name="Malay A.D."/>
            <person name="Moran D.A.P."/>
            <person name="Tomita M."/>
            <person name="Numata K."/>
            <person name="Arakawa K."/>
        </authorList>
    </citation>
    <scope>NUCLEOTIDE SEQUENCE</scope>
</reference>
<accession>A0A8X6P0B0</accession>
<organism evidence="1 2">
    <name type="scientific">Nephila pilipes</name>
    <name type="common">Giant wood spider</name>
    <name type="synonym">Nephila maculata</name>
    <dbReference type="NCBI Taxonomy" id="299642"/>
    <lineage>
        <taxon>Eukaryota</taxon>
        <taxon>Metazoa</taxon>
        <taxon>Ecdysozoa</taxon>
        <taxon>Arthropoda</taxon>
        <taxon>Chelicerata</taxon>
        <taxon>Arachnida</taxon>
        <taxon>Araneae</taxon>
        <taxon>Araneomorphae</taxon>
        <taxon>Entelegynae</taxon>
        <taxon>Araneoidea</taxon>
        <taxon>Nephilidae</taxon>
        <taxon>Nephila</taxon>
    </lineage>
</organism>
<evidence type="ECO:0000313" key="2">
    <source>
        <dbReference type="Proteomes" id="UP000887013"/>
    </source>
</evidence>
<comment type="caution">
    <text evidence="1">The sequence shown here is derived from an EMBL/GenBank/DDBJ whole genome shotgun (WGS) entry which is preliminary data.</text>
</comment>
<dbReference type="Proteomes" id="UP000887013">
    <property type="component" value="Unassembled WGS sequence"/>
</dbReference>
<sequence>MNLSNKRKERKDEFNQSRPSDNSKILVIFYILETNKFYVLYKTSRLTEKTPETSKKESRQPVESFVVSHSDQILFTEMWLCTKSTICQCQNHANSVRKELKDMAF</sequence>
<dbReference type="EMBL" id="BMAW01064315">
    <property type="protein sequence ID" value="GFT44552.1"/>
    <property type="molecule type" value="Genomic_DNA"/>
</dbReference>
<keyword evidence="2" id="KW-1185">Reference proteome</keyword>
<proteinExistence type="predicted"/>
<evidence type="ECO:0000313" key="1">
    <source>
        <dbReference type="EMBL" id="GFT44552.1"/>
    </source>
</evidence>